<sequence length="59" mass="6547">VSPSFVSPQAKYRLLLTGTPLQNNLLELMSLLNFIMPNMFSSSTSQISKMFSMVEPAHA</sequence>
<dbReference type="GO" id="GO:0005694">
    <property type="term" value="C:chromosome"/>
    <property type="evidence" value="ECO:0007669"/>
    <property type="project" value="UniProtKB-ARBA"/>
</dbReference>
<dbReference type="EMBL" id="JAMKFB020000010">
    <property type="protein sequence ID" value="KAL0182284.1"/>
    <property type="molecule type" value="Genomic_DNA"/>
</dbReference>
<protein>
    <recommendedName>
        <fullName evidence="2">SNF2 N-terminal domain-containing protein</fullName>
    </recommendedName>
</protein>
<comment type="similarity">
    <text evidence="1">Belongs to the SNF2/RAD54 helicase family.</text>
</comment>
<dbReference type="SUPFAM" id="SSF52540">
    <property type="entry name" value="P-loop containing nucleoside triphosphate hydrolases"/>
    <property type="match status" value="1"/>
</dbReference>
<dbReference type="Pfam" id="PF00176">
    <property type="entry name" value="SNF2-rel_dom"/>
    <property type="match status" value="1"/>
</dbReference>
<accession>A0ABD0Q7P2</accession>
<dbReference type="Gene3D" id="3.40.50.10810">
    <property type="entry name" value="Tandem AAA-ATPase domain"/>
    <property type="match status" value="1"/>
</dbReference>
<dbReference type="Proteomes" id="UP001529510">
    <property type="component" value="Unassembled WGS sequence"/>
</dbReference>
<gene>
    <name evidence="3" type="ORF">M9458_021659</name>
</gene>
<dbReference type="InterPro" id="IPR027417">
    <property type="entry name" value="P-loop_NTPase"/>
</dbReference>
<comment type="caution">
    <text evidence="3">The sequence shown here is derived from an EMBL/GenBank/DDBJ whole genome shotgun (WGS) entry which is preliminary data.</text>
</comment>
<feature type="non-terminal residue" evidence="3">
    <location>
        <position position="1"/>
    </location>
</feature>
<proteinExistence type="inferred from homology"/>
<dbReference type="InterPro" id="IPR000330">
    <property type="entry name" value="SNF2_N"/>
</dbReference>
<evidence type="ECO:0000259" key="2">
    <source>
        <dbReference type="Pfam" id="PF00176"/>
    </source>
</evidence>
<evidence type="ECO:0000313" key="4">
    <source>
        <dbReference type="Proteomes" id="UP001529510"/>
    </source>
</evidence>
<dbReference type="InterPro" id="IPR038718">
    <property type="entry name" value="SNF2-like_sf"/>
</dbReference>
<evidence type="ECO:0000313" key="3">
    <source>
        <dbReference type="EMBL" id="KAL0182284.1"/>
    </source>
</evidence>
<evidence type="ECO:0000256" key="1">
    <source>
        <dbReference type="ARBA" id="ARBA00007025"/>
    </source>
</evidence>
<organism evidence="3 4">
    <name type="scientific">Cirrhinus mrigala</name>
    <name type="common">Mrigala</name>
    <dbReference type="NCBI Taxonomy" id="683832"/>
    <lineage>
        <taxon>Eukaryota</taxon>
        <taxon>Metazoa</taxon>
        <taxon>Chordata</taxon>
        <taxon>Craniata</taxon>
        <taxon>Vertebrata</taxon>
        <taxon>Euteleostomi</taxon>
        <taxon>Actinopterygii</taxon>
        <taxon>Neopterygii</taxon>
        <taxon>Teleostei</taxon>
        <taxon>Ostariophysi</taxon>
        <taxon>Cypriniformes</taxon>
        <taxon>Cyprinidae</taxon>
        <taxon>Labeoninae</taxon>
        <taxon>Labeonini</taxon>
        <taxon>Cirrhinus</taxon>
    </lineage>
</organism>
<reference evidence="3 4" key="1">
    <citation type="submission" date="2024-05" db="EMBL/GenBank/DDBJ databases">
        <title>Genome sequencing and assembly of Indian major carp, Cirrhinus mrigala (Hamilton, 1822).</title>
        <authorList>
            <person name="Mohindra V."/>
            <person name="Chowdhury L.M."/>
            <person name="Lal K."/>
            <person name="Jena J.K."/>
        </authorList>
    </citation>
    <scope>NUCLEOTIDE SEQUENCE [LARGE SCALE GENOMIC DNA]</scope>
    <source>
        <strain evidence="3">CM1030</strain>
        <tissue evidence="3">Blood</tissue>
    </source>
</reference>
<name>A0ABD0Q7P2_CIRMR</name>
<keyword evidence="4" id="KW-1185">Reference proteome</keyword>
<dbReference type="PANTHER" id="PTHR10799">
    <property type="entry name" value="SNF2/RAD54 HELICASE FAMILY"/>
    <property type="match status" value="1"/>
</dbReference>
<dbReference type="AlphaFoldDB" id="A0ABD0Q7P2"/>
<feature type="domain" description="SNF2 N-terminal" evidence="2">
    <location>
        <begin position="9"/>
        <end position="44"/>
    </location>
</feature>